<evidence type="ECO:0000256" key="2">
    <source>
        <dbReference type="ARBA" id="ARBA00022732"/>
    </source>
</evidence>
<evidence type="ECO:0000313" key="5">
    <source>
        <dbReference type="EMBL" id="CAB4171126.1"/>
    </source>
</evidence>
<proteinExistence type="predicted"/>
<dbReference type="EMBL" id="LR796815">
    <property type="protein sequence ID" value="CAB4167168.1"/>
    <property type="molecule type" value="Genomic_DNA"/>
</dbReference>
<evidence type="ECO:0000256" key="1">
    <source>
        <dbReference type="ARBA" id="ARBA00004328"/>
    </source>
</evidence>
<evidence type="ECO:0000313" key="4">
    <source>
        <dbReference type="EMBL" id="CAB4167168.1"/>
    </source>
</evidence>
<dbReference type="Pfam" id="PF13884">
    <property type="entry name" value="Peptidase_S74"/>
    <property type="match status" value="1"/>
</dbReference>
<dbReference type="EMBL" id="LR796858">
    <property type="protein sequence ID" value="CAB4171126.1"/>
    <property type="molecule type" value="Genomic_DNA"/>
</dbReference>
<evidence type="ECO:0000259" key="3">
    <source>
        <dbReference type="PROSITE" id="PS51688"/>
    </source>
</evidence>
<dbReference type="EMBL" id="LR797534">
    <property type="protein sequence ID" value="CAB4223003.1"/>
    <property type="molecule type" value="Genomic_DNA"/>
</dbReference>
<accession>A0A6J5PD72</accession>
<dbReference type="GO" id="GO:0098015">
    <property type="term" value="C:virus tail"/>
    <property type="evidence" value="ECO:0007669"/>
    <property type="project" value="UniProtKB-KW"/>
</dbReference>
<dbReference type="EMBL" id="LR796944">
    <property type="protein sequence ID" value="CAB4176718.1"/>
    <property type="molecule type" value="Genomic_DNA"/>
</dbReference>
<feature type="domain" description="Peptidase S74" evidence="3">
    <location>
        <begin position="229"/>
        <end position="330"/>
    </location>
</feature>
<name>A0A6J5PD72_9CAUD</name>
<keyword evidence="2" id="KW-0946">Virion</keyword>
<protein>
    <submittedName>
        <fullName evidence="4">Intramolecular chaperone auto-processing domain containing protein</fullName>
    </submittedName>
</protein>
<keyword evidence="2" id="KW-1227">Viral tail protein</keyword>
<gene>
    <name evidence="7" type="ORF">UFOVP1666_48</name>
    <name evidence="4" type="ORF">UFOVP867_3</name>
    <name evidence="5" type="ORF">UFOVP913_195</name>
    <name evidence="6" type="ORF">UFOVP993_51</name>
</gene>
<sequence length="336" mass="35066">MATIITRQGIGGKGSPLSNFETDSNFINLNNDIATRVLTADYNAANILAKLITVDGLGSGLDADTLDGYNAAEANTPGTILVRDSTGQSHTSGVQYHGSTSGYASLIAPAVAGTPILTLPTTTGNLVGTGDTGTVTNTMLAGSISNAKLANSSLTINSNVIALGSSITMSGTNGVTTTVTPTTIAVAISTTADTQMKSLGLGVAASGTSGQLNVNEIRATANITAYYSSDSRLKENISEIPNALDKVTAISGKLFDWTDEYIYEHGGIDDYFMQKSDFGVIAQDVQEVFPVAIREREDGYLAVDYEKLCALAFAAIKELSIKVQMLENKDKSCQCS</sequence>
<dbReference type="PROSITE" id="PS51688">
    <property type="entry name" value="ICA"/>
    <property type="match status" value="1"/>
</dbReference>
<reference evidence="4" key="1">
    <citation type="submission" date="2020-04" db="EMBL/GenBank/DDBJ databases">
        <authorList>
            <person name="Chiriac C."/>
            <person name="Salcher M."/>
            <person name="Ghai R."/>
            <person name="Kavagutti S V."/>
        </authorList>
    </citation>
    <scope>NUCLEOTIDE SEQUENCE</scope>
</reference>
<comment type="subcellular location">
    <subcellularLocation>
        <location evidence="1">Virion</location>
    </subcellularLocation>
</comment>
<evidence type="ECO:0000313" key="7">
    <source>
        <dbReference type="EMBL" id="CAB4223003.1"/>
    </source>
</evidence>
<organism evidence="4">
    <name type="scientific">uncultured Caudovirales phage</name>
    <dbReference type="NCBI Taxonomy" id="2100421"/>
    <lineage>
        <taxon>Viruses</taxon>
        <taxon>Duplodnaviria</taxon>
        <taxon>Heunggongvirae</taxon>
        <taxon>Uroviricota</taxon>
        <taxon>Caudoviricetes</taxon>
        <taxon>Peduoviridae</taxon>
        <taxon>Maltschvirus</taxon>
        <taxon>Maltschvirus maltsch</taxon>
    </lineage>
</organism>
<evidence type="ECO:0000313" key="6">
    <source>
        <dbReference type="EMBL" id="CAB4176718.1"/>
    </source>
</evidence>
<dbReference type="InterPro" id="IPR030392">
    <property type="entry name" value="S74_ICA"/>
</dbReference>